<dbReference type="AlphaFoldDB" id="A0AAU7PXH5"/>
<organism evidence="1">
    <name type="scientific">Streptococcus sp. KHUD_010</name>
    <dbReference type="NCBI Taxonomy" id="3157339"/>
    <lineage>
        <taxon>Bacteria</taxon>
        <taxon>Bacillati</taxon>
        <taxon>Bacillota</taxon>
        <taxon>Bacilli</taxon>
        <taxon>Lactobacillales</taxon>
        <taxon>Streptococcaceae</taxon>
        <taxon>Streptococcus</taxon>
    </lineage>
</organism>
<gene>
    <name evidence="1" type="ORF">ABKA15_08170</name>
</gene>
<sequence>MGENREYALAANETNISGCVWGTIYPKDAQVGGAAFIVIPAGIADPITGNVSNTDRILIGQDENANAHPFYRN</sequence>
<dbReference type="EMBL" id="CP157941">
    <property type="protein sequence ID" value="XBS56968.1"/>
    <property type="molecule type" value="Genomic_DNA"/>
</dbReference>
<dbReference type="RefSeq" id="WP_225620218.1">
    <property type="nucleotide sequence ID" value="NZ_CP157941.1"/>
</dbReference>
<accession>A0AAU7PXH5</accession>
<reference evidence="1" key="1">
    <citation type="submission" date="2024-06" db="EMBL/GenBank/DDBJ databases">
        <title>Complete genome sequence of Streptococcus sp. KHUD_010.</title>
        <authorList>
            <person name="Lee J.-H."/>
            <person name="Moon J.-H."/>
        </authorList>
    </citation>
    <scope>NUCLEOTIDE SEQUENCE</scope>
    <source>
        <strain evidence="1">KHUD_010</strain>
    </source>
</reference>
<protein>
    <submittedName>
        <fullName evidence="1">Uncharacterized protein</fullName>
    </submittedName>
</protein>
<name>A0AAU7PXH5_9STRE</name>
<proteinExistence type="predicted"/>
<evidence type="ECO:0000313" key="1">
    <source>
        <dbReference type="EMBL" id="XBS56968.1"/>
    </source>
</evidence>